<evidence type="ECO:0000313" key="3">
    <source>
        <dbReference type="Proteomes" id="UP001519349"/>
    </source>
</evidence>
<accession>A0ABS5AY09</accession>
<dbReference type="RefSeq" id="WP_209551391.1">
    <property type="nucleotide sequence ID" value="NZ_QFAY01000013.1"/>
</dbReference>
<evidence type="ECO:0000256" key="1">
    <source>
        <dbReference type="SAM" id="MobiDB-lite"/>
    </source>
</evidence>
<reference evidence="2 3" key="1">
    <citation type="submission" date="2018-05" db="EMBL/GenBank/DDBJ databases">
        <title>Draft genome sequence of Streptococcus panodentis CCUG 70867T.</title>
        <authorList>
            <person name="Salva-Serra F."/>
            <person name="Mendez V."/>
            <person name="Jaen-Luchoro D."/>
            <person name="Gonzales-Siles L."/>
            <person name="Karlsson R."/>
            <person name="Engstrom-Jakobsson H."/>
            <person name="Busquets A."/>
            <person name="Gomila M."/>
            <person name="Pineiro-Iglesias B."/>
            <person name="Bennasar-Figueras A."/>
            <person name="Seeger M."/>
            <person name="Moore E."/>
        </authorList>
    </citation>
    <scope>NUCLEOTIDE SEQUENCE [LARGE SCALE GENOMIC DNA]</scope>
    <source>
        <strain evidence="2 3">CCUG 70867</strain>
    </source>
</reference>
<organism evidence="2 3">
    <name type="scientific">Streptococcus panodentis</name>
    <dbReference type="NCBI Taxonomy" id="1581472"/>
    <lineage>
        <taxon>Bacteria</taxon>
        <taxon>Bacillati</taxon>
        <taxon>Bacillota</taxon>
        <taxon>Bacilli</taxon>
        <taxon>Lactobacillales</taxon>
        <taxon>Streptococcaceae</taxon>
        <taxon>Streptococcus</taxon>
    </lineage>
</organism>
<dbReference type="InterPro" id="IPR027417">
    <property type="entry name" value="P-loop_NTPase"/>
</dbReference>
<comment type="caution">
    <text evidence="2">The sequence shown here is derived from an EMBL/GenBank/DDBJ whole genome shotgun (WGS) entry which is preliminary data.</text>
</comment>
<sequence>MQITRGKRARAQKVVIYGPEGIGKSTFAAEFPNPVFIDTEGSTDNMDVARLDKPTSWTMLNNEVAFIKANPTECGTLVIDTIDWAESMAVADVCAQHGKKGIEDFGWGKGYTYVQEEIGRFLNSLSDLVDMGINVVLTAHAQIKKFEQPDELGSYDRYELKLGQKTGSKTAPLVKEWADMVLFANYKTLVMTAENGKKKAQGGERVMYTNHRPAWDAKNRHGLPDELPFNYSGIAHIFVSPPATVQPTPQAEPRATPQPTPTPQQTPQKDPEPAQTELPIDMSQVADKPQAEVPAQQTQPTQQQYSASLPNSLTDLMKQENATEDELKQVAYIRGHFPLGTPIENFPPDYWDMIVAHWRETLDVIKNQVRTDPELPFTMS</sequence>
<dbReference type="SUPFAM" id="SSF52540">
    <property type="entry name" value="P-loop containing nucleoside triphosphate hydrolases"/>
    <property type="match status" value="1"/>
</dbReference>
<name>A0ABS5AY09_9STRE</name>
<feature type="compositionally biased region" description="Low complexity" evidence="1">
    <location>
        <begin position="246"/>
        <end position="255"/>
    </location>
</feature>
<dbReference type="Proteomes" id="UP001519349">
    <property type="component" value="Unassembled WGS sequence"/>
</dbReference>
<gene>
    <name evidence="2" type="ORF">DHL47_07425</name>
</gene>
<protein>
    <recommendedName>
        <fullName evidence="4">Phage protein</fullName>
    </recommendedName>
</protein>
<feature type="region of interest" description="Disordered" evidence="1">
    <location>
        <begin position="243"/>
        <end position="306"/>
    </location>
</feature>
<evidence type="ECO:0008006" key="4">
    <source>
        <dbReference type="Google" id="ProtNLM"/>
    </source>
</evidence>
<dbReference type="EMBL" id="QFAY01000013">
    <property type="protein sequence ID" value="MBP2621146.1"/>
    <property type="molecule type" value="Genomic_DNA"/>
</dbReference>
<dbReference type="Pfam" id="PF13479">
    <property type="entry name" value="AAA_24"/>
    <property type="match status" value="1"/>
</dbReference>
<feature type="compositionally biased region" description="Low complexity" evidence="1">
    <location>
        <begin position="291"/>
        <end position="304"/>
    </location>
</feature>
<keyword evidence="3" id="KW-1185">Reference proteome</keyword>
<evidence type="ECO:0000313" key="2">
    <source>
        <dbReference type="EMBL" id="MBP2621146.1"/>
    </source>
</evidence>
<proteinExistence type="predicted"/>